<evidence type="ECO:0000313" key="2">
    <source>
        <dbReference type="EMBL" id="GBP79197.1"/>
    </source>
</evidence>
<feature type="region of interest" description="Disordered" evidence="1">
    <location>
        <begin position="1"/>
        <end position="46"/>
    </location>
</feature>
<reference evidence="2 3" key="1">
    <citation type="journal article" date="2019" name="Commun. Biol.">
        <title>The bagworm genome reveals a unique fibroin gene that provides high tensile strength.</title>
        <authorList>
            <person name="Kono N."/>
            <person name="Nakamura H."/>
            <person name="Ohtoshi R."/>
            <person name="Tomita M."/>
            <person name="Numata K."/>
            <person name="Arakawa K."/>
        </authorList>
    </citation>
    <scope>NUCLEOTIDE SEQUENCE [LARGE SCALE GENOMIC DNA]</scope>
</reference>
<dbReference type="AlphaFoldDB" id="A0A4C1YXR1"/>
<organism evidence="2 3">
    <name type="scientific">Eumeta variegata</name>
    <name type="common">Bagworm moth</name>
    <name type="synonym">Eumeta japonica</name>
    <dbReference type="NCBI Taxonomy" id="151549"/>
    <lineage>
        <taxon>Eukaryota</taxon>
        <taxon>Metazoa</taxon>
        <taxon>Ecdysozoa</taxon>
        <taxon>Arthropoda</taxon>
        <taxon>Hexapoda</taxon>
        <taxon>Insecta</taxon>
        <taxon>Pterygota</taxon>
        <taxon>Neoptera</taxon>
        <taxon>Endopterygota</taxon>
        <taxon>Lepidoptera</taxon>
        <taxon>Glossata</taxon>
        <taxon>Ditrysia</taxon>
        <taxon>Tineoidea</taxon>
        <taxon>Psychidae</taxon>
        <taxon>Oiketicinae</taxon>
        <taxon>Eumeta</taxon>
    </lineage>
</organism>
<accession>A0A4C1YXR1</accession>
<protein>
    <submittedName>
        <fullName evidence="2">Uncharacterized protein</fullName>
    </submittedName>
</protein>
<comment type="caution">
    <text evidence="2">The sequence shown here is derived from an EMBL/GenBank/DDBJ whole genome shotgun (WGS) entry which is preliminary data.</text>
</comment>
<evidence type="ECO:0000256" key="1">
    <source>
        <dbReference type="SAM" id="MobiDB-lite"/>
    </source>
</evidence>
<proteinExistence type="predicted"/>
<keyword evidence="3" id="KW-1185">Reference proteome</keyword>
<dbReference type="EMBL" id="BGZK01001404">
    <property type="protein sequence ID" value="GBP79197.1"/>
    <property type="molecule type" value="Genomic_DNA"/>
</dbReference>
<evidence type="ECO:0000313" key="3">
    <source>
        <dbReference type="Proteomes" id="UP000299102"/>
    </source>
</evidence>
<feature type="region of interest" description="Disordered" evidence="1">
    <location>
        <begin position="59"/>
        <end position="95"/>
    </location>
</feature>
<sequence length="118" mass="12580">MSMDTASTSRRKRTLHDATQSTPDVRAAPISADSASATTHSKYGVHARDGRARILDVTAAGPPHAPRHHAGGAYAIHRPFNRRRPSARGGGRTSWAGARCPRRGLGYYATNLLGARPA</sequence>
<name>A0A4C1YXR1_EUMVA</name>
<gene>
    <name evidence="2" type="ORF">EVAR_53063_1</name>
</gene>
<dbReference type="Proteomes" id="UP000299102">
    <property type="component" value="Unassembled WGS sequence"/>
</dbReference>